<gene>
    <name evidence="1" type="ORF">I551_4108</name>
</gene>
<comment type="caution">
    <text evidence="1">The sequence shown here is derived from an EMBL/GenBank/DDBJ whole genome shotgun (WGS) entry which is preliminary data.</text>
</comment>
<name>A0ABN0QXG2_MYCUL</name>
<protein>
    <submittedName>
        <fullName evidence="1">Uncharacterized protein</fullName>
    </submittedName>
</protein>
<keyword evidence="2" id="KW-1185">Reference proteome</keyword>
<dbReference type="EMBL" id="JAOL01000121">
    <property type="protein sequence ID" value="EUA89434.1"/>
    <property type="molecule type" value="Genomic_DNA"/>
</dbReference>
<evidence type="ECO:0000313" key="2">
    <source>
        <dbReference type="Proteomes" id="UP000020681"/>
    </source>
</evidence>
<evidence type="ECO:0000313" key="1">
    <source>
        <dbReference type="EMBL" id="EUA89434.1"/>
    </source>
</evidence>
<sequence length="41" mass="4378">MLLAARGWSELSAELQSAAAGFASLTSGSRVSSGRARRRRR</sequence>
<organism evidence="1 2">
    <name type="scientific">Mycobacterium ulcerans str. Harvey</name>
    <dbReference type="NCBI Taxonomy" id="1299332"/>
    <lineage>
        <taxon>Bacteria</taxon>
        <taxon>Bacillati</taxon>
        <taxon>Actinomycetota</taxon>
        <taxon>Actinomycetes</taxon>
        <taxon>Mycobacteriales</taxon>
        <taxon>Mycobacteriaceae</taxon>
        <taxon>Mycobacterium</taxon>
        <taxon>Mycobacterium ulcerans group</taxon>
    </lineage>
</organism>
<accession>A0ABN0QXG2</accession>
<reference evidence="1 2" key="1">
    <citation type="submission" date="2014-01" db="EMBL/GenBank/DDBJ databases">
        <authorList>
            <person name="Dobos K."/>
            <person name="Lenaerts A."/>
            <person name="Ordway D."/>
            <person name="DeGroote M.A."/>
            <person name="Parker T."/>
            <person name="Sizemore C."/>
            <person name="Tallon L.J."/>
            <person name="Sadzewicz L.K."/>
            <person name="Sengamalay N."/>
            <person name="Fraser C.M."/>
            <person name="Hine E."/>
            <person name="Shefchek K.A."/>
            <person name="Das S.P."/>
            <person name="Tettelin H."/>
        </authorList>
    </citation>
    <scope>NUCLEOTIDE SEQUENCE [LARGE SCALE GENOMIC DNA]</scope>
    <source>
        <strain evidence="1 2">Harvey</strain>
    </source>
</reference>
<proteinExistence type="predicted"/>
<dbReference type="Proteomes" id="UP000020681">
    <property type="component" value="Unassembled WGS sequence"/>
</dbReference>